<comment type="similarity">
    <text evidence="1 7">Belongs to the thioredoxin family.</text>
</comment>
<feature type="disulfide bond" description="Redox-active" evidence="9">
    <location>
        <begin position="31"/>
        <end position="34"/>
    </location>
</feature>
<dbReference type="KEGG" id="hty:BN2458_PEG0811"/>
<feature type="site" description="Contributes to redox potential value" evidence="8">
    <location>
        <position position="32"/>
    </location>
</feature>
<feature type="site" description="Contributes to redox potential value" evidence="8">
    <location>
        <position position="33"/>
    </location>
</feature>
<dbReference type="FunFam" id="3.40.30.10:FF:000001">
    <property type="entry name" value="Thioredoxin"/>
    <property type="match status" value="1"/>
</dbReference>
<evidence type="ECO:0000256" key="6">
    <source>
        <dbReference type="NCBIfam" id="TIGR01068"/>
    </source>
</evidence>
<dbReference type="Proteomes" id="UP000029925">
    <property type="component" value="Unassembled WGS sequence"/>
</dbReference>
<dbReference type="GO" id="GO:0005829">
    <property type="term" value="C:cytosol"/>
    <property type="evidence" value="ECO:0007669"/>
    <property type="project" value="TreeGrafter"/>
</dbReference>
<keyword evidence="4 9" id="KW-1015">Disulfide bond</keyword>
<proteinExistence type="inferred from homology"/>
<dbReference type="InterPro" id="IPR005746">
    <property type="entry name" value="Thioredoxin"/>
</dbReference>
<dbReference type="InterPro" id="IPR013766">
    <property type="entry name" value="Thioredoxin_domain"/>
</dbReference>
<evidence type="ECO:0000256" key="3">
    <source>
        <dbReference type="ARBA" id="ARBA00022982"/>
    </source>
</evidence>
<evidence type="ECO:0000256" key="7">
    <source>
        <dbReference type="PIRNR" id="PIRNR000077"/>
    </source>
</evidence>
<dbReference type="AlphaFoldDB" id="A0A099UI41"/>
<feature type="active site" description="Nucleophile" evidence="8">
    <location>
        <position position="34"/>
    </location>
</feature>
<feature type="site" description="Deprotonates C-terminal active site Cys" evidence="8">
    <location>
        <position position="25"/>
    </location>
</feature>
<dbReference type="OrthoDB" id="9790390at2"/>
<feature type="domain" description="Thioredoxin" evidence="10">
    <location>
        <begin position="1"/>
        <end position="106"/>
    </location>
</feature>
<dbReference type="RefSeq" id="WP_034326139.1">
    <property type="nucleotide sequence ID" value="NZ_CAJTQN010000004.1"/>
</dbReference>
<evidence type="ECO:0000313" key="12">
    <source>
        <dbReference type="EMBL" id="TLD78456.1"/>
    </source>
</evidence>
<evidence type="ECO:0000259" key="10">
    <source>
        <dbReference type="PROSITE" id="PS51352"/>
    </source>
</evidence>
<keyword evidence="13" id="KW-1185">Reference proteome</keyword>
<keyword evidence="5 9" id="KW-0676">Redox-active center</keyword>
<dbReference type="PATRIC" id="fig|76936.10.peg.793"/>
<organism evidence="11 14">
    <name type="scientific">Helicobacter typhlonius</name>
    <dbReference type="NCBI Taxonomy" id="76936"/>
    <lineage>
        <taxon>Bacteria</taxon>
        <taxon>Pseudomonadati</taxon>
        <taxon>Campylobacterota</taxon>
        <taxon>Epsilonproteobacteria</taxon>
        <taxon>Campylobacterales</taxon>
        <taxon>Helicobacteraceae</taxon>
        <taxon>Helicobacter</taxon>
    </lineage>
</organism>
<name>A0A099UI41_9HELI</name>
<dbReference type="CDD" id="cd02947">
    <property type="entry name" value="TRX_family"/>
    <property type="match status" value="1"/>
</dbReference>
<accession>A0A099UI41</accession>
<evidence type="ECO:0000256" key="4">
    <source>
        <dbReference type="ARBA" id="ARBA00023157"/>
    </source>
</evidence>
<reference evidence="11" key="2">
    <citation type="submission" date="2015-11" db="EMBL/GenBank/DDBJ databases">
        <authorList>
            <person name="Zhang Y."/>
            <person name="Guo Z."/>
        </authorList>
    </citation>
    <scope>NUCLEOTIDE SEQUENCE</scope>
    <source>
        <strain evidence="11">1</strain>
    </source>
</reference>
<keyword evidence="3" id="KW-0249">Electron transport</keyword>
<evidence type="ECO:0000256" key="9">
    <source>
        <dbReference type="PIRSR" id="PIRSR000077-4"/>
    </source>
</evidence>
<reference evidence="12 13" key="1">
    <citation type="journal article" date="2014" name="Genome Announc.">
        <title>Draft genome sequences of eight enterohepatic helicobacter species isolated from both laboratory and wild rodents.</title>
        <authorList>
            <person name="Sheh A."/>
            <person name="Shen Z."/>
            <person name="Fox J.G."/>
        </authorList>
    </citation>
    <scope>NUCLEOTIDE SEQUENCE [LARGE SCALE GENOMIC DNA]</scope>
    <source>
        <strain evidence="12 13">MIT 98-6810</strain>
    </source>
</reference>
<feature type="active site" description="Nucleophile" evidence="8">
    <location>
        <position position="31"/>
    </location>
</feature>
<evidence type="ECO:0000256" key="2">
    <source>
        <dbReference type="ARBA" id="ARBA00022448"/>
    </source>
</evidence>
<gene>
    <name evidence="12" type="primary">trxA</name>
    <name evidence="11" type="ORF">BN2458_PEG0811</name>
    <name evidence="12" type="ORF">LS75_005550</name>
</gene>
<evidence type="ECO:0000256" key="1">
    <source>
        <dbReference type="ARBA" id="ARBA00008987"/>
    </source>
</evidence>
<dbReference type="Pfam" id="PF00085">
    <property type="entry name" value="Thioredoxin"/>
    <property type="match status" value="1"/>
</dbReference>
<dbReference type="SUPFAM" id="SSF52833">
    <property type="entry name" value="Thioredoxin-like"/>
    <property type="match status" value="1"/>
</dbReference>
<dbReference type="Gene3D" id="3.40.30.10">
    <property type="entry name" value="Glutaredoxin"/>
    <property type="match status" value="1"/>
</dbReference>
<evidence type="ECO:0000313" key="14">
    <source>
        <dbReference type="Proteomes" id="UP000064525"/>
    </source>
</evidence>
<keyword evidence="2" id="KW-0813">Transport</keyword>
<dbReference type="PROSITE" id="PS51352">
    <property type="entry name" value="THIOREDOXIN_2"/>
    <property type="match status" value="1"/>
</dbReference>
<dbReference type="EMBL" id="JRPF02000005">
    <property type="protein sequence ID" value="TLD78456.1"/>
    <property type="molecule type" value="Genomic_DNA"/>
</dbReference>
<evidence type="ECO:0000256" key="8">
    <source>
        <dbReference type="PIRSR" id="PIRSR000077-1"/>
    </source>
</evidence>
<dbReference type="PRINTS" id="PR00421">
    <property type="entry name" value="THIOREDOXIN"/>
</dbReference>
<dbReference type="EMBL" id="LN907858">
    <property type="protein sequence ID" value="CUU39697.1"/>
    <property type="molecule type" value="Genomic_DNA"/>
</dbReference>
<protein>
    <recommendedName>
        <fullName evidence="6 7">Thioredoxin</fullName>
    </recommendedName>
</protein>
<dbReference type="GO" id="GO:0015035">
    <property type="term" value="F:protein-disulfide reductase activity"/>
    <property type="evidence" value="ECO:0007669"/>
    <property type="project" value="UniProtKB-UniRule"/>
</dbReference>
<dbReference type="GO" id="GO:0045454">
    <property type="term" value="P:cell redox homeostasis"/>
    <property type="evidence" value="ECO:0007669"/>
    <property type="project" value="TreeGrafter"/>
</dbReference>
<evidence type="ECO:0000313" key="11">
    <source>
        <dbReference type="EMBL" id="CUU39697.1"/>
    </source>
</evidence>
<evidence type="ECO:0000256" key="5">
    <source>
        <dbReference type="ARBA" id="ARBA00023284"/>
    </source>
</evidence>
<dbReference type="GeneID" id="78151066"/>
<reference evidence="14" key="3">
    <citation type="submission" date="2015-11" db="EMBL/GenBank/DDBJ databases">
        <authorList>
            <person name="Anvar S.Y."/>
        </authorList>
    </citation>
    <scope>NUCLEOTIDE SEQUENCE [LARGE SCALE GENOMIC DNA]</scope>
</reference>
<dbReference type="InterPro" id="IPR036249">
    <property type="entry name" value="Thioredoxin-like_sf"/>
</dbReference>
<dbReference type="PANTHER" id="PTHR45663">
    <property type="entry name" value="GEO12009P1"/>
    <property type="match status" value="1"/>
</dbReference>
<sequence>MGKYIELSNDNFDAEVMGSGVALVDFWAPWCNPCKMLSPVIDKLAESYEGKAKICKVNVDNESELSKRFGIRNIPTILFFKDGEIKEQVTGAKSEDDIRAKLDTLL</sequence>
<dbReference type="PANTHER" id="PTHR45663:SF11">
    <property type="entry name" value="GEO12009P1"/>
    <property type="match status" value="1"/>
</dbReference>
<dbReference type="Proteomes" id="UP000064525">
    <property type="component" value="Chromosome I"/>
</dbReference>
<evidence type="ECO:0000313" key="13">
    <source>
        <dbReference type="Proteomes" id="UP000029925"/>
    </source>
</evidence>
<dbReference type="STRING" id="76936.BN2458_PEG0811"/>
<dbReference type="NCBIfam" id="TIGR01068">
    <property type="entry name" value="thioredoxin"/>
    <property type="match status" value="1"/>
</dbReference>
<dbReference type="PIRSF" id="PIRSF000077">
    <property type="entry name" value="Thioredoxin"/>
    <property type="match status" value="1"/>
</dbReference>